<organism evidence="1 2">
    <name type="scientific">Scytonema hofmannii PCC 7110</name>
    <dbReference type="NCBI Taxonomy" id="128403"/>
    <lineage>
        <taxon>Bacteria</taxon>
        <taxon>Bacillati</taxon>
        <taxon>Cyanobacteriota</taxon>
        <taxon>Cyanophyceae</taxon>
        <taxon>Nostocales</taxon>
        <taxon>Scytonemataceae</taxon>
        <taxon>Scytonema</taxon>
    </lineage>
</organism>
<dbReference type="STRING" id="128403.WA1_24180"/>
<keyword evidence="2" id="KW-1185">Reference proteome</keyword>
<proteinExistence type="predicted"/>
<name>A0A139X7T1_9CYAN</name>
<sequence length="227" mass="26080">MQKEQRQFQGGVQIARIPPVSGLYAWYYRPLVVDTLVVSQTIASFLETPSEMLTEIEMRYGVHLVSKSTLKFVYGSQRQIASEVLDEVVACAENFLIDLFKSNALYFFTRPIYIGIAKNLYRRAYLQHYISLDEMWNDTSSISKHLNIFPNASVKSTMKQLNIPHSFPLEARVRRIAPRDLMVHIFPTNSLPAEIGEDNDDTEFDTTSRRALEKLLQLVSDPICGRR</sequence>
<dbReference type="RefSeq" id="WP_017739972.1">
    <property type="nucleotide sequence ID" value="NZ_KQ976354.1"/>
</dbReference>
<reference evidence="1 2" key="1">
    <citation type="journal article" date="2013" name="Genome Biol. Evol.">
        <title>Genomes of Stigonematalean cyanobacteria (subsection V) and the evolution of oxygenic photosynthesis from prokaryotes to plastids.</title>
        <authorList>
            <person name="Dagan T."/>
            <person name="Roettger M."/>
            <person name="Stucken K."/>
            <person name="Landan G."/>
            <person name="Koch R."/>
            <person name="Major P."/>
            <person name="Gould S.B."/>
            <person name="Goremykin V.V."/>
            <person name="Rippka R."/>
            <person name="Tandeau de Marsac N."/>
            <person name="Gugger M."/>
            <person name="Lockhart P.J."/>
            <person name="Allen J.F."/>
            <person name="Brune I."/>
            <person name="Maus I."/>
            <person name="Puhler A."/>
            <person name="Martin W.F."/>
        </authorList>
    </citation>
    <scope>NUCLEOTIDE SEQUENCE [LARGE SCALE GENOMIC DNA]</scope>
    <source>
        <strain evidence="1 2">PCC 7110</strain>
    </source>
</reference>
<dbReference type="Proteomes" id="UP000076925">
    <property type="component" value="Unassembled WGS sequence"/>
</dbReference>
<evidence type="ECO:0000313" key="2">
    <source>
        <dbReference type="Proteomes" id="UP000076925"/>
    </source>
</evidence>
<protein>
    <submittedName>
        <fullName evidence="1">Uncharacterized protein</fullName>
    </submittedName>
</protein>
<dbReference type="AlphaFoldDB" id="A0A139X7T1"/>
<accession>A0A139X7T1</accession>
<gene>
    <name evidence="1" type="ORF">WA1_24180</name>
</gene>
<dbReference type="OrthoDB" id="508483at2"/>
<dbReference type="EMBL" id="ANNX02000026">
    <property type="protein sequence ID" value="KYC40740.1"/>
    <property type="molecule type" value="Genomic_DNA"/>
</dbReference>
<evidence type="ECO:0000313" key="1">
    <source>
        <dbReference type="EMBL" id="KYC40740.1"/>
    </source>
</evidence>
<comment type="caution">
    <text evidence="1">The sequence shown here is derived from an EMBL/GenBank/DDBJ whole genome shotgun (WGS) entry which is preliminary data.</text>
</comment>